<organism evidence="4 5">
    <name type="scientific">Streptomyces asiaticus subsp. ignotus</name>
    <dbReference type="NCBI Taxonomy" id="3098222"/>
    <lineage>
        <taxon>Bacteria</taxon>
        <taxon>Bacillati</taxon>
        <taxon>Actinomycetota</taxon>
        <taxon>Actinomycetes</taxon>
        <taxon>Kitasatosporales</taxon>
        <taxon>Streptomycetaceae</taxon>
        <taxon>Streptomyces</taxon>
        <taxon>Streptomyces violaceusniger group</taxon>
    </lineage>
</organism>
<dbReference type="Gene3D" id="3.40.50.1820">
    <property type="entry name" value="alpha/beta hydrolase"/>
    <property type="match status" value="1"/>
</dbReference>
<dbReference type="Gene3D" id="1.10.10.800">
    <property type="match status" value="1"/>
</dbReference>
<dbReference type="RefSeq" id="WP_330807941.1">
    <property type="nucleotide sequence ID" value="NZ_JAZBJO010000004.1"/>
</dbReference>
<comment type="caution">
    <text evidence="4">The sequence shown here is derived from an EMBL/GenBank/DDBJ whole genome shotgun (WGS) entry which is preliminary data.</text>
</comment>
<proteinExistence type="inferred from homology"/>
<accession>A0ABU7PTF2</accession>
<name>A0ABU7PTF2_9ACTN</name>
<comment type="similarity">
    <text evidence="1">Belongs to the AB hydrolase superfamily.</text>
</comment>
<evidence type="ECO:0000313" key="4">
    <source>
        <dbReference type="EMBL" id="MEE4592395.1"/>
    </source>
</evidence>
<evidence type="ECO:0000256" key="1">
    <source>
        <dbReference type="ARBA" id="ARBA00008645"/>
    </source>
</evidence>
<reference evidence="4 5" key="1">
    <citation type="submission" date="2023-11" db="EMBL/GenBank/DDBJ databases">
        <title>30 novel species of actinomycetes from the DSMZ collection.</title>
        <authorList>
            <person name="Nouioui I."/>
        </authorList>
    </citation>
    <scope>NUCLEOTIDE SEQUENCE [LARGE SCALE GENOMIC DNA]</scope>
    <source>
        <strain evidence="4 5">DSM 41524</strain>
    </source>
</reference>
<evidence type="ECO:0000313" key="5">
    <source>
        <dbReference type="Proteomes" id="UP001354709"/>
    </source>
</evidence>
<dbReference type="PANTHER" id="PTHR22946:SF9">
    <property type="entry name" value="POLYKETIDE TRANSFERASE AF380"/>
    <property type="match status" value="1"/>
</dbReference>
<evidence type="ECO:0000256" key="2">
    <source>
        <dbReference type="ARBA" id="ARBA00022801"/>
    </source>
</evidence>
<dbReference type="GO" id="GO:0016787">
    <property type="term" value="F:hydrolase activity"/>
    <property type="evidence" value="ECO:0007669"/>
    <property type="project" value="UniProtKB-KW"/>
</dbReference>
<dbReference type="Proteomes" id="UP001354709">
    <property type="component" value="Unassembled WGS sequence"/>
</dbReference>
<dbReference type="InterPro" id="IPR000383">
    <property type="entry name" value="Xaa-Pro-like_dom"/>
</dbReference>
<dbReference type="InterPro" id="IPR050261">
    <property type="entry name" value="FrsA_esterase"/>
</dbReference>
<keyword evidence="2 4" id="KW-0378">Hydrolase</keyword>
<dbReference type="SUPFAM" id="SSF53474">
    <property type="entry name" value="alpha/beta-Hydrolases"/>
    <property type="match status" value="1"/>
</dbReference>
<sequence length="304" mass="32981">MSRPTRLDIEFAAPDGVTLRGALYVPDRPGQHPAITMAHGYGAVKEMALLRLAAAFAGAGFVALVHDHRTFGASDGTPRQDIDPWKQIEDWRRAIAYLESRPEVDADRIGLWGSSYAGGHAIVLGATDRRLKAVVAQVPTISGFEQSRRRVSPDDVPALEAALDADERAQLAGEAPRTQALASADPAVPASYRAQDAVDFYLQELPDGTRWDNTVTVRSTRKARMYEPGTFIERISPTPLLMIVGKQDTVTLTDTALAAYNRALQPKELVMLPGGHFAPYTTEFARASAAATDFFRSHLAPSGD</sequence>
<dbReference type="EMBL" id="JAZBJO010000004">
    <property type="protein sequence ID" value="MEE4592395.1"/>
    <property type="molecule type" value="Genomic_DNA"/>
</dbReference>
<dbReference type="InterPro" id="IPR029058">
    <property type="entry name" value="AB_hydrolase_fold"/>
</dbReference>
<gene>
    <name evidence="4" type="ORF">V2J94_10910</name>
</gene>
<evidence type="ECO:0000259" key="3">
    <source>
        <dbReference type="Pfam" id="PF02129"/>
    </source>
</evidence>
<keyword evidence="5" id="KW-1185">Reference proteome</keyword>
<feature type="domain" description="Xaa-Pro dipeptidyl-peptidase-like" evidence="3">
    <location>
        <begin position="15"/>
        <end position="277"/>
    </location>
</feature>
<protein>
    <submittedName>
        <fullName evidence="4">Alpha/beta hydrolase</fullName>
    </submittedName>
</protein>
<dbReference type="PANTHER" id="PTHR22946">
    <property type="entry name" value="DIENELACTONE HYDROLASE DOMAIN-CONTAINING PROTEIN-RELATED"/>
    <property type="match status" value="1"/>
</dbReference>
<dbReference type="Pfam" id="PF02129">
    <property type="entry name" value="Peptidase_S15"/>
    <property type="match status" value="1"/>
</dbReference>